<dbReference type="Gene3D" id="1.20.58.1610">
    <property type="entry name" value="NADH:ubiquinone/plastoquinone oxidoreductase, chain 3"/>
    <property type="match status" value="1"/>
</dbReference>
<gene>
    <name evidence="10" type="primary">ND3</name>
</gene>
<dbReference type="InterPro" id="IPR000440">
    <property type="entry name" value="NADH_UbQ/plastoQ_OxRdtase_su3"/>
</dbReference>
<feature type="transmembrane region" description="Helical" evidence="9">
    <location>
        <begin position="87"/>
        <end position="106"/>
    </location>
</feature>
<feature type="transmembrane region" description="Helical" evidence="9">
    <location>
        <begin position="6"/>
        <end position="26"/>
    </location>
</feature>
<comment type="subcellular location">
    <subcellularLocation>
        <location evidence="1">Membrane</location>
    </subcellularLocation>
    <subcellularLocation>
        <location evidence="9">Mitochondrion membrane</location>
        <topology evidence="9">Multi-pass membrane protein</topology>
    </subcellularLocation>
</comment>
<evidence type="ECO:0000256" key="5">
    <source>
        <dbReference type="ARBA" id="ARBA00022692"/>
    </source>
</evidence>
<proteinExistence type="inferred from homology"/>
<dbReference type="PANTHER" id="PTHR11058">
    <property type="entry name" value="NADH-UBIQUINONE OXIDOREDUCTASE CHAIN 3"/>
    <property type="match status" value="1"/>
</dbReference>
<dbReference type="GO" id="GO:0030964">
    <property type="term" value="C:NADH dehydrogenase complex"/>
    <property type="evidence" value="ECO:0007669"/>
    <property type="project" value="TreeGrafter"/>
</dbReference>
<keyword evidence="6 9" id="KW-1133">Transmembrane helix</keyword>
<keyword evidence="4 9" id="KW-0813">Transport</keyword>
<evidence type="ECO:0000313" key="10">
    <source>
        <dbReference type="EMBL" id="ALF04094.1"/>
    </source>
</evidence>
<accession>A0A0U2KRD0</accession>
<dbReference type="AlphaFoldDB" id="A0A0U2KRD0"/>
<evidence type="ECO:0000256" key="2">
    <source>
        <dbReference type="ARBA" id="ARBA00008472"/>
    </source>
</evidence>
<keyword evidence="9" id="KW-0520">NAD</keyword>
<keyword evidence="9" id="KW-0679">Respiratory chain</keyword>
<evidence type="ECO:0000256" key="1">
    <source>
        <dbReference type="ARBA" id="ARBA00004370"/>
    </source>
</evidence>
<comment type="similarity">
    <text evidence="2 9">Belongs to the complex I subunit 3 family.</text>
</comment>
<keyword evidence="9" id="KW-0830">Ubiquinone</keyword>
<geneLocation type="mitochondrion" evidence="10"/>
<organism evidence="10">
    <name type="scientific">Eucryptorrhynchus brandti</name>
    <name type="common">Snout weevil</name>
    <dbReference type="NCBI Taxonomy" id="436910"/>
    <lineage>
        <taxon>Eukaryota</taxon>
        <taxon>Metazoa</taxon>
        <taxon>Ecdysozoa</taxon>
        <taxon>Arthropoda</taxon>
        <taxon>Hexapoda</taxon>
        <taxon>Insecta</taxon>
        <taxon>Pterygota</taxon>
        <taxon>Neoptera</taxon>
        <taxon>Endopterygota</taxon>
        <taxon>Coleoptera</taxon>
        <taxon>Polyphaga</taxon>
        <taxon>Cucujiformia</taxon>
        <taxon>Curculionidae</taxon>
        <taxon>Cryptorhynchinae</taxon>
        <taxon>Eucryptorrhynchus</taxon>
    </lineage>
</organism>
<keyword evidence="9 10" id="KW-0496">Mitochondrion</keyword>
<feature type="transmembrane region" description="Helical" evidence="9">
    <location>
        <begin position="58"/>
        <end position="81"/>
    </location>
</feature>
<keyword evidence="7 9" id="KW-0472">Membrane</keyword>
<dbReference type="Pfam" id="PF00507">
    <property type="entry name" value="Oxidored_q4"/>
    <property type="match status" value="1"/>
</dbReference>
<evidence type="ECO:0000256" key="9">
    <source>
        <dbReference type="RuleBase" id="RU003640"/>
    </source>
</evidence>
<evidence type="ECO:0000256" key="4">
    <source>
        <dbReference type="ARBA" id="ARBA00022448"/>
    </source>
</evidence>
<reference evidence="10" key="2">
    <citation type="submission" date="2015-04" db="EMBL/GenBank/DDBJ databases">
        <authorList>
            <person name="Syromyatnikov M.Y."/>
            <person name="Popov V.N."/>
        </authorList>
    </citation>
    <scope>NUCLEOTIDE SEQUENCE</scope>
</reference>
<keyword evidence="9" id="KW-1278">Translocase</keyword>
<evidence type="ECO:0000256" key="8">
    <source>
        <dbReference type="ARBA" id="ARBA00049551"/>
    </source>
</evidence>
<sequence>MITIMIFLFILLSIIMLILITILNLSSKKTFYDREKNSPFECGFDPKNLARLPFSLQFFLIAVIFVIFDVELTLLLPTILIMKISNILNFSLTLNLFILILLLGLFHEQNQGSINWAK</sequence>
<keyword evidence="5 9" id="KW-0812">Transmembrane</keyword>
<reference evidence="10" key="1">
    <citation type="journal article" date="2015" name="Mitochondrial DNA">
        <title>The nearly complete mitochondrial genome of a snout weevil, Eucryptorrhynchus brandti (Coleoptera: Curculionidae).</title>
        <authorList>
            <person name="Chen Z.T."/>
            <person name="Yu B."/>
            <person name="Du Y.Z."/>
        </authorList>
    </citation>
    <scope>NUCLEOTIDE SEQUENCE</scope>
</reference>
<evidence type="ECO:0000256" key="6">
    <source>
        <dbReference type="ARBA" id="ARBA00022989"/>
    </source>
</evidence>
<dbReference type="InterPro" id="IPR038430">
    <property type="entry name" value="NDAH_ubi_oxred_su3_sf"/>
</dbReference>
<protein>
    <recommendedName>
        <fullName evidence="3 9">NADH-ubiquinone oxidoreductase chain 3</fullName>
        <ecNumber evidence="9">7.1.1.2</ecNumber>
    </recommendedName>
</protein>
<evidence type="ECO:0000256" key="7">
    <source>
        <dbReference type="ARBA" id="ARBA00023136"/>
    </source>
</evidence>
<dbReference type="GO" id="GO:0031966">
    <property type="term" value="C:mitochondrial membrane"/>
    <property type="evidence" value="ECO:0007669"/>
    <property type="project" value="UniProtKB-SubCell"/>
</dbReference>
<name>A0A0U2KRD0_EUCBR</name>
<comment type="function">
    <text evidence="9">Core subunit of the mitochondrial membrane respiratory chain NADH dehydrogenase (Complex I) which catalyzes electron transfer from NADH through the respiratory chain, using ubiquinone as an electron acceptor. Essential for the catalytic activity of complex I.</text>
</comment>
<dbReference type="EC" id="7.1.1.2" evidence="9"/>
<evidence type="ECO:0000256" key="3">
    <source>
        <dbReference type="ARBA" id="ARBA00021007"/>
    </source>
</evidence>
<comment type="catalytic activity">
    <reaction evidence="8 9">
        <text>a ubiquinone + NADH + 5 H(+)(in) = a ubiquinol + NAD(+) + 4 H(+)(out)</text>
        <dbReference type="Rhea" id="RHEA:29091"/>
        <dbReference type="Rhea" id="RHEA-COMP:9565"/>
        <dbReference type="Rhea" id="RHEA-COMP:9566"/>
        <dbReference type="ChEBI" id="CHEBI:15378"/>
        <dbReference type="ChEBI" id="CHEBI:16389"/>
        <dbReference type="ChEBI" id="CHEBI:17976"/>
        <dbReference type="ChEBI" id="CHEBI:57540"/>
        <dbReference type="ChEBI" id="CHEBI:57945"/>
        <dbReference type="EC" id="7.1.1.2"/>
    </reaction>
</comment>
<dbReference type="GO" id="GO:0008137">
    <property type="term" value="F:NADH dehydrogenase (ubiquinone) activity"/>
    <property type="evidence" value="ECO:0007669"/>
    <property type="project" value="UniProtKB-UniRule"/>
</dbReference>
<dbReference type="EMBL" id="KR088970">
    <property type="protein sequence ID" value="ALF04094.1"/>
    <property type="molecule type" value="Genomic_DNA"/>
</dbReference>
<keyword evidence="9" id="KW-0249">Electron transport</keyword>
<dbReference type="PANTHER" id="PTHR11058:SF9">
    <property type="entry name" value="NADH-UBIQUINONE OXIDOREDUCTASE CHAIN 3"/>
    <property type="match status" value="1"/>
</dbReference>